<accession>A0A0F9KYA4</accession>
<dbReference type="AlphaFoldDB" id="A0A0F9KYA4"/>
<protein>
    <submittedName>
        <fullName evidence="2">Uncharacterized protein</fullName>
    </submittedName>
</protein>
<sequence>MQRNLRRIEAAPRNVRRITGQQGSARRRLFWEEEGAISTAPAIYPPWWNANRIGAAPQRPPARPGGSLPGDRRYTPRESRREVSHTLDDRPAYRGGGYGFPHPGQISEEGAGSRWHRGSGARISQELAPVVPTFWKALLGGLGIATGFLVIKKVAKG</sequence>
<name>A0A0F9KYA4_9ZZZZ</name>
<organism evidence="2">
    <name type="scientific">marine sediment metagenome</name>
    <dbReference type="NCBI Taxonomy" id="412755"/>
    <lineage>
        <taxon>unclassified sequences</taxon>
        <taxon>metagenomes</taxon>
        <taxon>ecological metagenomes</taxon>
    </lineage>
</organism>
<evidence type="ECO:0000256" key="1">
    <source>
        <dbReference type="SAM" id="MobiDB-lite"/>
    </source>
</evidence>
<gene>
    <name evidence="2" type="ORF">LCGC14_1645170</name>
</gene>
<proteinExistence type="predicted"/>
<feature type="compositionally biased region" description="Basic and acidic residues" evidence="1">
    <location>
        <begin position="70"/>
        <end position="92"/>
    </location>
</feature>
<reference evidence="2" key="1">
    <citation type="journal article" date="2015" name="Nature">
        <title>Complex archaea that bridge the gap between prokaryotes and eukaryotes.</title>
        <authorList>
            <person name="Spang A."/>
            <person name="Saw J.H."/>
            <person name="Jorgensen S.L."/>
            <person name="Zaremba-Niedzwiedzka K."/>
            <person name="Martijn J."/>
            <person name="Lind A.E."/>
            <person name="van Eijk R."/>
            <person name="Schleper C."/>
            <person name="Guy L."/>
            <person name="Ettema T.J."/>
        </authorList>
    </citation>
    <scope>NUCLEOTIDE SEQUENCE</scope>
</reference>
<comment type="caution">
    <text evidence="2">The sequence shown here is derived from an EMBL/GenBank/DDBJ whole genome shotgun (WGS) entry which is preliminary data.</text>
</comment>
<evidence type="ECO:0000313" key="2">
    <source>
        <dbReference type="EMBL" id="KKM20465.1"/>
    </source>
</evidence>
<feature type="region of interest" description="Disordered" evidence="1">
    <location>
        <begin position="53"/>
        <end position="117"/>
    </location>
</feature>
<dbReference type="EMBL" id="LAZR01013761">
    <property type="protein sequence ID" value="KKM20465.1"/>
    <property type="molecule type" value="Genomic_DNA"/>
</dbReference>